<protein>
    <recommendedName>
        <fullName evidence="3">DUF4034 domain-containing protein</fullName>
    </recommendedName>
</protein>
<dbReference type="RefSeq" id="WP_183817190.1">
    <property type="nucleotide sequence ID" value="NZ_JACHOB010000002.1"/>
</dbReference>
<dbReference type="Proteomes" id="UP000563524">
    <property type="component" value="Unassembled WGS sequence"/>
</dbReference>
<evidence type="ECO:0000313" key="2">
    <source>
        <dbReference type="Proteomes" id="UP000563524"/>
    </source>
</evidence>
<evidence type="ECO:0000313" key="1">
    <source>
        <dbReference type="EMBL" id="MBB4659028.1"/>
    </source>
</evidence>
<comment type="caution">
    <text evidence="1">The sequence shown here is derived from an EMBL/GenBank/DDBJ whole genome shotgun (WGS) entry which is preliminary data.</text>
</comment>
<sequence length="322" mass="35960">MRRWLDRRSGTKPVRTDYHPDLDEALSLFEQSDWDSLTALTEAQTVNGAFSLLRALGTHTPLDLPFGSLPKAPRARGVIGAVLVGWAWRHRGFGRGDEVNEDSWPAFFDRLGQAISALLDAVRADQDDGVSIGYLIRAATGANEVGLLHEARDLFYLARHRPLEGGAFLLQALGRKWHGSHEEMDAVAERLASDDDLPPGKVGLWARALIERWVWDGHMSDDPATRFRSQMTFSLKETRDRILRLDDDYRRLASVWSPAETDPFADAFAHDNIGCAAVLSKQMATARPHVAALGNAPGEWPWCYTLGDVEKSWPSLLRRVRA</sequence>
<gene>
    <name evidence="1" type="ORF">GGQ59_001542</name>
</gene>
<proteinExistence type="predicted"/>
<name>A0A840I4C9_9PROT</name>
<organism evidence="1 2">
    <name type="scientific">Parvularcula dongshanensis</name>
    <dbReference type="NCBI Taxonomy" id="1173995"/>
    <lineage>
        <taxon>Bacteria</taxon>
        <taxon>Pseudomonadati</taxon>
        <taxon>Pseudomonadota</taxon>
        <taxon>Alphaproteobacteria</taxon>
        <taxon>Parvularculales</taxon>
        <taxon>Parvularculaceae</taxon>
        <taxon>Parvularcula</taxon>
    </lineage>
</organism>
<evidence type="ECO:0008006" key="3">
    <source>
        <dbReference type="Google" id="ProtNLM"/>
    </source>
</evidence>
<accession>A0A840I4C9</accession>
<reference evidence="1 2" key="1">
    <citation type="submission" date="2020-08" db="EMBL/GenBank/DDBJ databases">
        <title>Genomic Encyclopedia of Type Strains, Phase IV (KMG-IV): sequencing the most valuable type-strain genomes for metagenomic binning, comparative biology and taxonomic classification.</title>
        <authorList>
            <person name="Goeker M."/>
        </authorList>
    </citation>
    <scope>NUCLEOTIDE SEQUENCE [LARGE SCALE GENOMIC DNA]</scope>
    <source>
        <strain evidence="1 2">DSM 102850</strain>
    </source>
</reference>
<dbReference type="EMBL" id="JACHOB010000002">
    <property type="protein sequence ID" value="MBB4659028.1"/>
    <property type="molecule type" value="Genomic_DNA"/>
</dbReference>
<dbReference type="AlphaFoldDB" id="A0A840I4C9"/>
<keyword evidence="2" id="KW-1185">Reference proteome</keyword>